<keyword evidence="2" id="KW-1185">Reference proteome</keyword>
<evidence type="ECO:0000313" key="2">
    <source>
        <dbReference type="Proteomes" id="UP000249464"/>
    </source>
</evidence>
<accession>A0A2X0LW64</accession>
<dbReference type="EMBL" id="FQNC01000014">
    <property type="protein sequence ID" value="SGY16213.1"/>
    <property type="molecule type" value="Genomic_DNA"/>
</dbReference>
<proteinExistence type="predicted"/>
<dbReference type="Proteomes" id="UP000249464">
    <property type="component" value="Unassembled WGS sequence"/>
</dbReference>
<protein>
    <submittedName>
        <fullName evidence="1">BQ5605_C012g06804 protein</fullName>
    </submittedName>
</protein>
<gene>
    <name evidence="1" type="primary">BQ5605_C012g06804</name>
    <name evidence="1" type="ORF">BQ5605_C012G06804</name>
</gene>
<reference evidence="1 2" key="1">
    <citation type="submission" date="2016-11" db="EMBL/GenBank/DDBJ databases">
        <authorList>
            <person name="Jaros S."/>
            <person name="Januszkiewicz K."/>
            <person name="Wedrychowicz H."/>
        </authorList>
    </citation>
    <scope>NUCLEOTIDE SEQUENCE [LARGE SCALE GENOMIC DNA]</scope>
</reference>
<sequence length="51" mass="5948">MCSRTPTHPIPSREAEVGQYDLSRAQAIQVHRYFQVEPLGIRREVERKHSS</sequence>
<organism evidence="1 2">
    <name type="scientific">Microbotryum silenes-dioicae</name>
    <dbReference type="NCBI Taxonomy" id="796604"/>
    <lineage>
        <taxon>Eukaryota</taxon>
        <taxon>Fungi</taxon>
        <taxon>Dikarya</taxon>
        <taxon>Basidiomycota</taxon>
        <taxon>Pucciniomycotina</taxon>
        <taxon>Microbotryomycetes</taxon>
        <taxon>Microbotryales</taxon>
        <taxon>Microbotryaceae</taxon>
        <taxon>Microbotryum</taxon>
    </lineage>
</organism>
<evidence type="ECO:0000313" key="1">
    <source>
        <dbReference type="EMBL" id="SGY16213.1"/>
    </source>
</evidence>
<dbReference type="AlphaFoldDB" id="A0A2X0LW64"/>
<name>A0A2X0LW64_9BASI</name>